<evidence type="ECO:0000313" key="1">
    <source>
        <dbReference type="EnsemblPlants" id="TuG1812G0700001116.01.T01"/>
    </source>
</evidence>
<dbReference type="AlphaFoldDB" id="A0A8R7V0W0"/>
<name>A0A8R7V0W0_TRIUA</name>
<dbReference type="Gramene" id="TuG1812G0700001116.01.T01">
    <property type="protein sequence ID" value="TuG1812G0700001116.01.T01"/>
    <property type="gene ID" value="TuG1812G0700001116.01"/>
</dbReference>
<keyword evidence="2" id="KW-1185">Reference proteome</keyword>
<dbReference type="Proteomes" id="UP000015106">
    <property type="component" value="Chromosome 7"/>
</dbReference>
<accession>A0A8R7V0W0</accession>
<organism evidence="1 2">
    <name type="scientific">Triticum urartu</name>
    <name type="common">Red wild einkorn</name>
    <name type="synonym">Crithodium urartu</name>
    <dbReference type="NCBI Taxonomy" id="4572"/>
    <lineage>
        <taxon>Eukaryota</taxon>
        <taxon>Viridiplantae</taxon>
        <taxon>Streptophyta</taxon>
        <taxon>Embryophyta</taxon>
        <taxon>Tracheophyta</taxon>
        <taxon>Spermatophyta</taxon>
        <taxon>Magnoliopsida</taxon>
        <taxon>Liliopsida</taxon>
        <taxon>Poales</taxon>
        <taxon>Poaceae</taxon>
        <taxon>BOP clade</taxon>
        <taxon>Pooideae</taxon>
        <taxon>Triticodae</taxon>
        <taxon>Triticeae</taxon>
        <taxon>Triticinae</taxon>
        <taxon>Triticum</taxon>
    </lineage>
</organism>
<dbReference type="EnsemblPlants" id="TuG1812G0700001116.01.T01">
    <property type="protein sequence ID" value="TuG1812G0700001116.01.T01"/>
    <property type="gene ID" value="TuG1812G0700001116.01"/>
</dbReference>
<reference evidence="1" key="3">
    <citation type="submission" date="2022-06" db="UniProtKB">
        <authorList>
            <consortium name="EnsemblPlants"/>
        </authorList>
    </citation>
    <scope>IDENTIFICATION</scope>
</reference>
<sequence>MSPPLCQHPVSRRTMAYTAPASSSTTMQTPLGRVLYWRLCVIRVDHPRWFHAHQCSQVLTV</sequence>
<reference evidence="1" key="2">
    <citation type="submission" date="2018-03" db="EMBL/GenBank/DDBJ databases">
        <title>The Triticum urartu genome reveals the dynamic nature of wheat genome evolution.</title>
        <authorList>
            <person name="Ling H."/>
            <person name="Ma B."/>
            <person name="Shi X."/>
            <person name="Liu H."/>
            <person name="Dong L."/>
            <person name="Sun H."/>
            <person name="Cao Y."/>
            <person name="Gao Q."/>
            <person name="Zheng S."/>
            <person name="Li Y."/>
            <person name="Yu Y."/>
            <person name="Du H."/>
            <person name="Qi M."/>
            <person name="Li Y."/>
            <person name="Yu H."/>
            <person name="Cui Y."/>
            <person name="Wang N."/>
            <person name="Chen C."/>
            <person name="Wu H."/>
            <person name="Zhao Y."/>
            <person name="Zhang J."/>
            <person name="Li Y."/>
            <person name="Zhou W."/>
            <person name="Zhang B."/>
            <person name="Hu W."/>
            <person name="Eijk M."/>
            <person name="Tang J."/>
            <person name="Witsenboer H."/>
            <person name="Zhao S."/>
            <person name="Li Z."/>
            <person name="Zhang A."/>
            <person name="Wang D."/>
            <person name="Liang C."/>
        </authorList>
    </citation>
    <scope>NUCLEOTIDE SEQUENCE [LARGE SCALE GENOMIC DNA]</scope>
    <source>
        <strain evidence="1">cv. G1812</strain>
    </source>
</reference>
<protein>
    <submittedName>
        <fullName evidence="1">Uncharacterized protein</fullName>
    </submittedName>
</protein>
<proteinExistence type="predicted"/>
<evidence type="ECO:0000313" key="2">
    <source>
        <dbReference type="Proteomes" id="UP000015106"/>
    </source>
</evidence>
<reference evidence="2" key="1">
    <citation type="journal article" date="2013" name="Nature">
        <title>Draft genome of the wheat A-genome progenitor Triticum urartu.</title>
        <authorList>
            <person name="Ling H.Q."/>
            <person name="Zhao S."/>
            <person name="Liu D."/>
            <person name="Wang J."/>
            <person name="Sun H."/>
            <person name="Zhang C."/>
            <person name="Fan H."/>
            <person name="Li D."/>
            <person name="Dong L."/>
            <person name="Tao Y."/>
            <person name="Gao C."/>
            <person name="Wu H."/>
            <person name="Li Y."/>
            <person name="Cui Y."/>
            <person name="Guo X."/>
            <person name="Zheng S."/>
            <person name="Wang B."/>
            <person name="Yu K."/>
            <person name="Liang Q."/>
            <person name="Yang W."/>
            <person name="Lou X."/>
            <person name="Chen J."/>
            <person name="Feng M."/>
            <person name="Jian J."/>
            <person name="Zhang X."/>
            <person name="Luo G."/>
            <person name="Jiang Y."/>
            <person name="Liu J."/>
            <person name="Wang Z."/>
            <person name="Sha Y."/>
            <person name="Zhang B."/>
            <person name="Wu H."/>
            <person name="Tang D."/>
            <person name="Shen Q."/>
            <person name="Xue P."/>
            <person name="Zou S."/>
            <person name="Wang X."/>
            <person name="Liu X."/>
            <person name="Wang F."/>
            <person name="Yang Y."/>
            <person name="An X."/>
            <person name="Dong Z."/>
            <person name="Zhang K."/>
            <person name="Zhang X."/>
            <person name="Luo M.C."/>
            <person name="Dvorak J."/>
            <person name="Tong Y."/>
            <person name="Wang J."/>
            <person name="Yang H."/>
            <person name="Li Z."/>
            <person name="Wang D."/>
            <person name="Zhang A."/>
            <person name="Wang J."/>
        </authorList>
    </citation>
    <scope>NUCLEOTIDE SEQUENCE</scope>
    <source>
        <strain evidence="2">cv. G1812</strain>
    </source>
</reference>